<reference evidence="10 11" key="1">
    <citation type="journal article" date="2021" name="MBio">
        <title>A New Model Trypanosomatid, Novymonas esmeraldas: Genomic Perception of Its 'Candidatus Pandoraea novymonadis' Endosymbiont.</title>
        <authorList>
            <person name="Zakharova A."/>
            <person name="Saura A."/>
            <person name="Butenko A."/>
            <person name="Podesvova L."/>
            <person name="Warmusova S."/>
            <person name="Kostygov A.Y."/>
            <person name="Nenarokova A."/>
            <person name="Lukes J."/>
            <person name="Opperdoes F.R."/>
            <person name="Yurchenko V."/>
        </authorList>
    </citation>
    <scope>NUCLEOTIDE SEQUENCE [LARGE SCALE GENOMIC DNA]</scope>
    <source>
        <strain evidence="10 11">E262AT.01</strain>
    </source>
</reference>
<comment type="pathway">
    <text evidence="2 8">One-carbon metabolism; tetrahydrofolate interconversion.</text>
</comment>
<evidence type="ECO:0000256" key="2">
    <source>
        <dbReference type="ARBA" id="ARBA00004777"/>
    </source>
</evidence>
<dbReference type="AlphaFoldDB" id="A0AAW0F8U6"/>
<dbReference type="InterPro" id="IPR019798">
    <property type="entry name" value="Ser_HO-MeTrfase_PLP_BS"/>
</dbReference>
<dbReference type="InterPro" id="IPR015422">
    <property type="entry name" value="PyrdxlP-dep_Trfase_small"/>
</dbReference>
<dbReference type="GO" id="GO:0004372">
    <property type="term" value="F:glycine hydroxymethyltransferase activity"/>
    <property type="evidence" value="ECO:0007669"/>
    <property type="project" value="UniProtKB-EC"/>
</dbReference>
<dbReference type="HAMAP" id="MF_00051">
    <property type="entry name" value="SHMT"/>
    <property type="match status" value="1"/>
</dbReference>
<comment type="function">
    <text evidence="8">Interconversion of serine and glycine.</text>
</comment>
<sequence>MSSTLFPTLVAQDPELANMIELEMARQYRGLEMIASENLTSKAVLECLGSALTNKYAEGEPGNRYYGGTMYVDLVENLAKKRALAAFGLDPEEWGVNVQPYSGSPANFAVYTGLLEPHSRIMGLDLPSGGHLTHGFYTPKKKVSATSIYFESFPYRVKADGLIDYDGLESVALVFRPRMIIMGASAYSRDYDYDRFRKICDEAGSLLFMDMAHTAGLIAGGALKSPFPYADVVTTTTHKSLRGPRAGVIFYRKKDRQGKPTDYESRINQAVFPGCQGGPHEHQIAAIATQMREVCTPEWKVYAAQVQSNARALAAALNAKGHEFVSGGTDNHLLLWNVRAHGLTGSKVEKLLDAVSISVNKNTIPGDKSAMTPGGIRVGTPSLTSRGMVESDMVIVAGFLDRAIALARQIQEEVKSVKLNDFIEALSAHADVAALRRDVEAFATTFAMPSFDPARIVYRDGIPATQ</sequence>
<comment type="catalytic activity">
    <reaction evidence="8">
        <text>(6R)-5,10-methylene-5,6,7,8-tetrahydrofolate + glycine + H2O = (6S)-5,6,7,8-tetrahydrofolate + L-serine</text>
        <dbReference type="Rhea" id="RHEA:15481"/>
        <dbReference type="ChEBI" id="CHEBI:15377"/>
        <dbReference type="ChEBI" id="CHEBI:15636"/>
        <dbReference type="ChEBI" id="CHEBI:33384"/>
        <dbReference type="ChEBI" id="CHEBI:57305"/>
        <dbReference type="ChEBI" id="CHEBI:57453"/>
        <dbReference type="EC" id="2.1.2.1"/>
    </reaction>
</comment>
<evidence type="ECO:0000256" key="6">
    <source>
        <dbReference type="ARBA" id="ARBA00022898"/>
    </source>
</evidence>
<dbReference type="PANTHER" id="PTHR11680:SF35">
    <property type="entry name" value="SERINE HYDROXYMETHYLTRANSFERASE 1"/>
    <property type="match status" value="1"/>
</dbReference>
<evidence type="ECO:0000313" key="11">
    <source>
        <dbReference type="Proteomes" id="UP001430356"/>
    </source>
</evidence>
<keyword evidence="5 8" id="KW-0808">Transferase</keyword>
<dbReference type="InterPro" id="IPR015421">
    <property type="entry name" value="PyrdxlP-dep_Trfase_major"/>
</dbReference>
<dbReference type="GO" id="GO:0019264">
    <property type="term" value="P:glycine biosynthetic process from serine"/>
    <property type="evidence" value="ECO:0007669"/>
    <property type="project" value="InterPro"/>
</dbReference>
<dbReference type="Proteomes" id="UP001430356">
    <property type="component" value="Unassembled WGS sequence"/>
</dbReference>
<keyword evidence="4 8" id="KW-0554">One-carbon metabolism</keyword>
<dbReference type="InterPro" id="IPR015424">
    <property type="entry name" value="PyrdxlP-dep_Trfase"/>
</dbReference>
<comment type="similarity">
    <text evidence="3 8">Belongs to the SHMT family.</text>
</comment>
<dbReference type="InterPro" id="IPR039429">
    <property type="entry name" value="SHMT-like_dom"/>
</dbReference>
<dbReference type="PROSITE" id="PS00096">
    <property type="entry name" value="SHMT"/>
    <property type="match status" value="1"/>
</dbReference>
<comment type="caution">
    <text evidence="10">The sequence shown here is derived from an EMBL/GenBank/DDBJ whole genome shotgun (WGS) entry which is preliminary data.</text>
</comment>
<evidence type="ECO:0000256" key="3">
    <source>
        <dbReference type="ARBA" id="ARBA00006376"/>
    </source>
</evidence>
<keyword evidence="6 7" id="KW-0663">Pyridoxal phosphate</keyword>
<organism evidence="10 11">
    <name type="scientific">Novymonas esmeraldas</name>
    <dbReference type="NCBI Taxonomy" id="1808958"/>
    <lineage>
        <taxon>Eukaryota</taxon>
        <taxon>Discoba</taxon>
        <taxon>Euglenozoa</taxon>
        <taxon>Kinetoplastea</taxon>
        <taxon>Metakinetoplastina</taxon>
        <taxon>Trypanosomatida</taxon>
        <taxon>Trypanosomatidae</taxon>
        <taxon>Novymonas</taxon>
    </lineage>
</organism>
<dbReference type="Gene3D" id="3.40.640.10">
    <property type="entry name" value="Type I PLP-dependent aspartate aminotransferase-like (Major domain)"/>
    <property type="match status" value="1"/>
</dbReference>
<feature type="modified residue" description="N6-(pyridoxal phosphate)lysine" evidence="7">
    <location>
        <position position="239"/>
    </location>
</feature>
<dbReference type="SUPFAM" id="SSF53383">
    <property type="entry name" value="PLP-dependent transferases"/>
    <property type="match status" value="1"/>
</dbReference>
<evidence type="ECO:0000256" key="8">
    <source>
        <dbReference type="RuleBase" id="RU000585"/>
    </source>
</evidence>
<evidence type="ECO:0000259" key="9">
    <source>
        <dbReference type="Pfam" id="PF00464"/>
    </source>
</evidence>
<dbReference type="EC" id="2.1.2.1" evidence="8"/>
<dbReference type="GO" id="GO:0035999">
    <property type="term" value="P:tetrahydrofolate interconversion"/>
    <property type="evidence" value="ECO:0007669"/>
    <property type="project" value="InterPro"/>
</dbReference>
<dbReference type="InterPro" id="IPR049943">
    <property type="entry name" value="Ser_HO-MeTrfase-like"/>
</dbReference>
<feature type="domain" description="Serine hydroxymethyltransferase-like" evidence="9">
    <location>
        <begin position="10"/>
        <end position="399"/>
    </location>
</feature>
<keyword evidence="11" id="KW-1185">Reference proteome</keyword>
<dbReference type="PANTHER" id="PTHR11680">
    <property type="entry name" value="SERINE HYDROXYMETHYLTRANSFERASE"/>
    <property type="match status" value="1"/>
</dbReference>
<dbReference type="InterPro" id="IPR001085">
    <property type="entry name" value="Ser_HO-MeTrfase"/>
</dbReference>
<proteinExistence type="inferred from homology"/>
<evidence type="ECO:0000256" key="5">
    <source>
        <dbReference type="ARBA" id="ARBA00022679"/>
    </source>
</evidence>
<dbReference type="CDD" id="cd00378">
    <property type="entry name" value="SHMT"/>
    <property type="match status" value="1"/>
</dbReference>
<dbReference type="FunFam" id="3.40.640.10:FF:000097">
    <property type="entry name" value="Serine hydroxymethyltransferase"/>
    <property type="match status" value="1"/>
</dbReference>
<comment type="cofactor">
    <cofactor evidence="1 7 8">
        <name>pyridoxal 5'-phosphate</name>
        <dbReference type="ChEBI" id="CHEBI:597326"/>
    </cofactor>
</comment>
<evidence type="ECO:0000256" key="4">
    <source>
        <dbReference type="ARBA" id="ARBA00022563"/>
    </source>
</evidence>
<dbReference type="Pfam" id="PF00464">
    <property type="entry name" value="SHMT"/>
    <property type="match status" value="1"/>
</dbReference>
<name>A0AAW0F8U6_9TRYP</name>
<dbReference type="GO" id="GO:0030170">
    <property type="term" value="F:pyridoxal phosphate binding"/>
    <property type="evidence" value="ECO:0007669"/>
    <property type="project" value="InterPro"/>
</dbReference>
<dbReference type="PIRSF" id="PIRSF000412">
    <property type="entry name" value="SHMT"/>
    <property type="match status" value="1"/>
</dbReference>
<dbReference type="Gene3D" id="3.90.1150.10">
    <property type="entry name" value="Aspartate Aminotransferase, domain 1"/>
    <property type="match status" value="1"/>
</dbReference>
<evidence type="ECO:0000256" key="1">
    <source>
        <dbReference type="ARBA" id="ARBA00001933"/>
    </source>
</evidence>
<dbReference type="NCBIfam" id="NF000586">
    <property type="entry name" value="PRK00011.1"/>
    <property type="match status" value="1"/>
</dbReference>
<evidence type="ECO:0000313" key="10">
    <source>
        <dbReference type="EMBL" id="KAK7201626.1"/>
    </source>
</evidence>
<evidence type="ECO:0000256" key="7">
    <source>
        <dbReference type="PIRSR" id="PIRSR000412-50"/>
    </source>
</evidence>
<protein>
    <recommendedName>
        <fullName evidence="8">Serine hydroxymethyltransferase</fullName>
        <ecNumber evidence="8">2.1.2.1</ecNumber>
    </recommendedName>
</protein>
<dbReference type="GO" id="GO:0005739">
    <property type="term" value="C:mitochondrion"/>
    <property type="evidence" value="ECO:0007669"/>
    <property type="project" value="TreeGrafter"/>
</dbReference>
<dbReference type="EMBL" id="JAECZO010000018">
    <property type="protein sequence ID" value="KAK7201626.1"/>
    <property type="molecule type" value="Genomic_DNA"/>
</dbReference>
<gene>
    <name evidence="10" type="ORF">NESM_000227300</name>
</gene>
<accession>A0AAW0F8U6</accession>